<reference evidence="3" key="1">
    <citation type="submission" date="2015-08" db="EMBL/GenBank/DDBJ databases">
        <title>Fjat-10028 dsm 16317.</title>
        <authorList>
            <person name="Liu B."/>
            <person name="Wang J."/>
            <person name="Zhu Y."/>
            <person name="Liu G."/>
            <person name="Chen Q."/>
            <person name="Chen Z."/>
            <person name="Lan J."/>
            <person name="Che J."/>
            <person name="Ge C."/>
            <person name="Shi H."/>
            <person name="Pan Z."/>
            <person name="Liu X."/>
        </authorList>
    </citation>
    <scope>NUCLEOTIDE SEQUENCE [LARGE SCALE GENOMIC DNA]</scope>
    <source>
        <strain evidence="3">DSM 16317</strain>
    </source>
</reference>
<sequence>MENLFDDRLGNHEERIVALEESDLKQELRLKQIEQNYVKLENIILQENRETRSFLQSTMDKQWDLIKSRDTALESEKVRTYDLRKTKMERNADLLLKYGGAGSVLYLFLQSLFNILAQ</sequence>
<name>A0A0M0LEM0_9BACL</name>
<dbReference type="EMBL" id="LILB01000005">
    <property type="protein sequence ID" value="KOO49484.1"/>
    <property type="molecule type" value="Genomic_DNA"/>
</dbReference>
<proteinExistence type="predicted"/>
<accession>A0A0M0LEM0</accession>
<gene>
    <name evidence="2" type="ORF">AMD00_14080</name>
</gene>
<dbReference type="Proteomes" id="UP000036867">
    <property type="component" value="Unassembled WGS sequence"/>
</dbReference>
<dbReference type="GeneID" id="301137227"/>
<keyword evidence="3" id="KW-1185">Reference proteome</keyword>
<dbReference type="STRING" id="263475.AMD00_14080"/>
<evidence type="ECO:0000313" key="3">
    <source>
        <dbReference type="Proteomes" id="UP000036867"/>
    </source>
</evidence>
<comment type="caution">
    <text evidence="2">The sequence shown here is derived from an EMBL/GenBank/DDBJ whole genome shotgun (WGS) entry which is preliminary data.</text>
</comment>
<keyword evidence="1" id="KW-0472">Membrane</keyword>
<dbReference type="AlphaFoldDB" id="A0A0M0LEM0"/>
<dbReference type="OrthoDB" id="2452135at2"/>
<feature type="transmembrane region" description="Helical" evidence="1">
    <location>
        <begin position="94"/>
        <end position="117"/>
    </location>
</feature>
<keyword evidence="1" id="KW-0812">Transmembrane</keyword>
<evidence type="ECO:0000256" key="1">
    <source>
        <dbReference type="SAM" id="Phobius"/>
    </source>
</evidence>
<dbReference type="RefSeq" id="WP_053417648.1">
    <property type="nucleotide sequence ID" value="NZ_LILB01000005.1"/>
</dbReference>
<keyword evidence="1" id="KW-1133">Transmembrane helix</keyword>
<organism evidence="2 3">
    <name type="scientific">Viridibacillus arvi</name>
    <dbReference type="NCBI Taxonomy" id="263475"/>
    <lineage>
        <taxon>Bacteria</taxon>
        <taxon>Bacillati</taxon>
        <taxon>Bacillota</taxon>
        <taxon>Bacilli</taxon>
        <taxon>Bacillales</taxon>
        <taxon>Caryophanaceae</taxon>
        <taxon>Viridibacillus</taxon>
    </lineage>
</organism>
<evidence type="ECO:0000313" key="2">
    <source>
        <dbReference type="EMBL" id="KOO49484.1"/>
    </source>
</evidence>
<protein>
    <submittedName>
        <fullName evidence="2">Uncharacterized protein</fullName>
    </submittedName>
</protein>